<sequence length="103" mass="11284">MHRWCSRSFRRAEGRGVLCGSCRRWWGHGADRAAGAHRAPTEKIDGRVYTETSTNEFPGGVTVLGAHACAVGDDSGYDKDDYNSDSTLKPAAARRAAMRKQIN</sequence>
<evidence type="ECO:0000313" key="1">
    <source>
        <dbReference type="EMBL" id="KAK3270383.1"/>
    </source>
</evidence>
<dbReference type="EMBL" id="LGRX02010427">
    <property type="protein sequence ID" value="KAK3270383.1"/>
    <property type="molecule type" value="Genomic_DNA"/>
</dbReference>
<dbReference type="Proteomes" id="UP001190700">
    <property type="component" value="Unassembled WGS sequence"/>
</dbReference>
<protein>
    <submittedName>
        <fullName evidence="1">Uncharacterized protein</fullName>
    </submittedName>
</protein>
<gene>
    <name evidence="1" type="ORF">CYMTET_21219</name>
</gene>
<name>A0AAE0G2Z9_9CHLO</name>
<reference evidence="1 2" key="1">
    <citation type="journal article" date="2015" name="Genome Biol. Evol.">
        <title>Comparative Genomics of a Bacterivorous Green Alga Reveals Evolutionary Causalities and Consequences of Phago-Mixotrophic Mode of Nutrition.</title>
        <authorList>
            <person name="Burns J.A."/>
            <person name="Paasch A."/>
            <person name="Narechania A."/>
            <person name="Kim E."/>
        </authorList>
    </citation>
    <scope>NUCLEOTIDE SEQUENCE [LARGE SCALE GENOMIC DNA]</scope>
    <source>
        <strain evidence="1 2">PLY_AMNH</strain>
    </source>
</reference>
<accession>A0AAE0G2Z9</accession>
<dbReference type="AlphaFoldDB" id="A0AAE0G2Z9"/>
<keyword evidence="2" id="KW-1185">Reference proteome</keyword>
<organism evidence="1 2">
    <name type="scientific">Cymbomonas tetramitiformis</name>
    <dbReference type="NCBI Taxonomy" id="36881"/>
    <lineage>
        <taxon>Eukaryota</taxon>
        <taxon>Viridiplantae</taxon>
        <taxon>Chlorophyta</taxon>
        <taxon>Pyramimonadophyceae</taxon>
        <taxon>Pyramimonadales</taxon>
        <taxon>Pyramimonadaceae</taxon>
        <taxon>Cymbomonas</taxon>
    </lineage>
</organism>
<evidence type="ECO:0000313" key="2">
    <source>
        <dbReference type="Proteomes" id="UP001190700"/>
    </source>
</evidence>
<proteinExistence type="predicted"/>
<comment type="caution">
    <text evidence="1">The sequence shown here is derived from an EMBL/GenBank/DDBJ whole genome shotgun (WGS) entry which is preliminary data.</text>
</comment>